<dbReference type="InterPro" id="IPR051929">
    <property type="entry name" value="VirAsm_ModProt"/>
</dbReference>
<evidence type="ECO:0000259" key="6">
    <source>
        <dbReference type="PROSITE" id="PS50249"/>
    </source>
</evidence>
<evidence type="ECO:0000256" key="2">
    <source>
        <dbReference type="ARBA" id="ARBA00022723"/>
    </source>
</evidence>
<keyword evidence="2" id="KW-0479">Metal-binding</keyword>
<feature type="domain" description="MPN" evidence="6">
    <location>
        <begin position="7"/>
        <end position="137"/>
    </location>
</feature>
<name>A0ABD6CTF7_9EURY</name>
<evidence type="ECO:0000256" key="1">
    <source>
        <dbReference type="ARBA" id="ARBA00022670"/>
    </source>
</evidence>
<keyword evidence="8" id="KW-1185">Reference proteome</keyword>
<sequence length="147" mass="15990">MTSTDPIRLRPAVRDALLDHAREGAARSPPAEVCGVLAGARGPPDRVTDTHRVDNVAASPRKAYELDPAATVATVDRIENAGEDVVGFYHSHPESPAVPSATDRAKATWTGYVYAIVSPPETIRAYRFTGERDNPFRELPVQVESRE</sequence>
<dbReference type="GO" id="GO:0046872">
    <property type="term" value="F:metal ion binding"/>
    <property type="evidence" value="ECO:0007669"/>
    <property type="project" value="UniProtKB-KW"/>
</dbReference>
<dbReference type="PANTHER" id="PTHR34858:SF1">
    <property type="entry name" value="CYSO-CYSTEINE PEPTIDASE"/>
    <property type="match status" value="1"/>
</dbReference>
<gene>
    <name evidence="7" type="ORF">ACFSBJ_01705</name>
</gene>
<dbReference type="RefSeq" id="WP_256406237.1">
    <property type="nucleotide sequence ID" value="NZ_CP187151.1"/>
</dbReference>
<keyword evidence="3 7" id="KW-0378">Hydrolase</keyword>
<dbReference type="InterPro" id="IPR053551">
    <property type="entry name" value="Metalloprotease_DSAMP"/>
</dbReference>
<keyword evidence="1" id="KW-0645">Protease</keyword>
<accession>A0ABD6CTF7</accession>
<organism evidence="7 8">
    <name type="scientific">Haloplanus ruber</name>
    <dbReference type="NCBI Taxonomy" id="869892"/>
    <lineage>
        <taxon>Archaea</taxon>
        <taxon>Methanobacteriati</taxon>
        <taxon>Methanobacteriota</taxon>
        <taxon>Stenosarchaea group</taxon>
        <taxon>Halobacteria</taxon>
        <taxon>Halobacteriales</taxon>
        <taxon>Haloferacaceae</taxon>
        <taxon>Haloplanus</taxon>
    </lineage>
</organism>
<reference evidence="7 8" key="1">
    <citation type="journal article" date="2019" name="Int. J. Syst. Evol. Microbiol.">
        <title>The Global Catalogue of Microorganisms (GCM) 10K type strain sequencing project: providing services to taxonomists for standard genome sequencing and annotation.</title>
        <authorList>
            <consortium name="The Broad Institute Genomics Platform"/>
            <consortium name="The Broad Institute Genome Sequencing Center for Infectious Disease"/>
            <person name="Wu L."/>
            <person name="Ma J."/>
        </authorList>
    </citation>
    <scope>NUCLEOTIDE SEQUENCE [LARGE SCALE GENOMIC DNA]</scope>
    <source>
        <strain evidence="7 8">CGMCC 1.10594</strain>
    </source>
</reference>
<protein>
    <submittedName>
        <fullName evidence="7">Desampylase</fullName>
        <ecNumber evidence="7">3.4.19.15</ecNumber>
    </submittedName>
</protein>
<dbReference type="InterPro" id="IPR000555">
    <property type="entry name" value="JAMM/MPN+_dom"/>
</dbReference>
<dbReference type="Pfam" id="PF14464">
    <property type="entry name" value="Prok-JAB"/>
    <property type="match status" value="1"/>
</dbReference>
<dbReference type="Gene3D" id="3.40.140.10">
    <property type="entry name" value="Cytidine Deaminase, domain 2"/>
    <property type="match status" value="1"/>
</dbReference>
<dbReference type="Proteomes" id="UP001597075">
    <property type="component" value="Unassembled WGS sequence"/>
</dbReference>
<dbReference type="NCBIfam" id="NF041370">
    <property type="entry name" value="desamp_Halo"/>
    <property type="match status" value="1"/>
</dbReference>
<dbReference type="GO" id="GO:0006508">
    <property type="term" value="P:proteolysis"/>
    <property type="evidence" value="ECO:0007669"/>
    <property type="project" value="UniProtKB-KW"/>
</dbReference>
<keyword evidence="4" id="KW-0862">Zinc</keyword>
<dbReference type="GO" id="GO:0008237">
    <property type="term" value="F:metallopeptidase activity"/>
    <property type="evidence" value="ECO:0007669"/>
    <property type="project" value="UniProtKB-KW"/>
</dbReference>
<keyword evidence="5" id="KW-0482">Metalloprotease</keyword>
<dbReference type="InterPro" id="IPR037518">
    <property type="entry name" value="MPN"/>
</dbReference>
<dbReference type="SMART" id="SM00232">
    <property type="entry name" value="JAB_MPN"/>
    <property type="match status" value="1"/>
</dbReference>
<dbReference type="InterPro" id="IPR028090">
    <property type="entry name" value="JAB_dom_prok"/>
</dbReference>
<evidence type="ECO:0000313" key="8">
    <source>
        <dbReference type="Proteomes" id="UP001597075"/>
    </source>
</evidence>
<dbReference type="EMBL" id="JBHUDL010000004">
    <property type="protein sequence ID" value="MFD1632467.1"/>
    <property type="molecule type" value="Genomic_DNA"/>
</dbReference>
<evidence type="ECO:0000256" key="4">
    <source>
        <dbReference type="ARBA" id="ARBA00022833"/>
    </source>
</evidence>
<comment type="caution">
    <text evidence="7">The sequence shown here is derived from an EMBL/GenBank/DDBJ whole genome shotgun (WGS) entry which is preliminary data.</text>
</comment>
<dbReference type="PANTHER" id="PTHR34858">
    <property type="entry name" value="CYSO-CYSTEINE PEPTIDASE"/>
    <property type="match status" value="1"/>
</dbReference>
<dbReference type="SUPFAM" id="SSF102712">
    <property type="entry name" value="JAB1/MPN domain"/>
    <property type="match status" value="1"/>
</dbReference>
<evidence type="ECO:0000256" key="5">
    <source>
        <dbReference type="ARBA" id="ARBA00023049"/>
    </source>
</evidence>
<proteinExistence type="predicted"/>
<dbReference type="AlphaFoldDB" id="A0ABD6CTF7"/>
<dbReference type="PROSITE" id="PS50249">
    <property type="entry name" value="MPN"/>
    <property type="match status" value="1"/>
</dbReference>
<evidence type="ECO:0000256" key="3">
    <source>
        <dbReference type="ARBA" id="ARBA00022801"/>
    </source>
</evidence>
<dbReference type="CDD" id="cd08070">
    <property type="entry name" value="MPN_like"/>
    <property type="match status" value="1"/>
</dbReference>
<dbReference type="EC" id="3.4.19.15" evidence="7"/>
<evidence type="ECO:0000313" key="7">
    <source>
        <dbReference type="EMBL" id="MFD1632467.1"/>
    </source>
</evidence>